<keyword evidence="12 17" id="KW-0472">Membrane</keyword>
<evidence type="ECO:0000256" key="1">
    <source>
        <dbReference type="ARBA" id="ARBA00004251"/>
    </source>
</evidence>
<evidence type="ECO:0000256" key="13">
    <source>
        <dbReference type="ARBA" id="ARBA00023170"/>
    </source>
</evidence>
<feature type="domain" description="CREG-like beta-barrel" evidence="19">
    <location>
        <begin position="37"/>
        <end position="109"/>
    </location>
</feature>
<evidence type="ECO:0000313" key="21">
    <source>
        <dbReference type="Proteomes" id="UP000007635"/>
    </source>
</evidence>
<sequence>MSAPFRAACVLLLGLLWTSSGSRCIGSRSAGGRVRIPPHDQVARVARFVAHQCDWASMATVSTHQPVVGRPFSNAFSVSDGPEGSGTGVPYMYLTRMEISVQDLQSSSSPLPVPLLHVSQRLVVFSRLRVSAARRRTRRTRRTRVMMELQIPIPGLLVLVSLFPPAEALAMYSPQLCYILDGFLGLYGLIITAMFINEKFFKAKVKRAKESYSDPERHTSGAHSQPMTKRNRVMDNNATYTDLNRRQEESYKELPVKRERQRRSEQVYQALSPATRDTYDSLQMQPLPR</sequence>
<protein>
    <recommendedName>
        <fullName evidence="3">T-cell surface glycoprotein CD3 zeta chain</fullName>
    </recommendedName>
    <alternativeName>
        <fullName evidence="14">T-cell receptor T3 zeta chain</fullName>
    </alternativeName>
</protein>
<dbReference type="AlphaFoldDB" id="A0AAQ4Q1G7"/>
<dbReference type="InterPro" id="IPR024128">
    <property type="entry name" value="T-cell_CD3_zeta"/>
</dbReference>
<keyword evidence="9" id="KW-0391">Immunity</keyword>
<reference evidence="20" key="3">
    <citation type="submission" date="2025-09" db="UniProtKB">
        <authorList>
            <consortium name="Ensembl"/>
        </authorList>
    </citation>
    <scope>IDENTIFICATION</scope>
</reference>
<dbReference type="Pfam" id="PF13883">
    <property type="entry name" value="CREG_beta-barrel"/>
    <property type="match status" value="1"/>
</dbReference>
<evidence type="ECO:0000256" key="14">
    <source>
        <dbReference type="ARBA" id="ARBA00030941"/>
    </source>
</evidence>
<dbReference type="SMART" id="SM00077">
    <property type="entry name" value="ITAM"/>
    <property type="match status" value="2"/>
</dbReference>
<keyword evidence="5" id="KW-0597">Phosphoprotein</keyword>
<dbReference type="PANTHER" id="PTHR10035">
    <property type="entry name" value="T-CELL SURFACE GLYCOPROTEIN CD3 ZETA CHAIN"/>
    <property type="match status" value="1"/>
</dbReference>
<evidence type="ECO:0000256" key="15">
    <source>
        <dbReference type="ARBA" id="ARBA00045360"/>
    </source>
</evidence>
<evidence type="ECO:0000313" key="20">
    <source>
        <dbReference type="Ensembl" id="ENSGACP00000044955.1"/>
    </source>
</evidence>
<organism evidence="20 21">
    <name type="scientific">Gasterosteus aculeatus aculeatus</name>
    <name type="common">three-spined stickleback</name>
    <dbReference type="NCBI Taxonomy" id="481459"/>
    <lineage>
        <taxon>Eukaryota</taxon>
        <taxon>Metazoa</taxon>
        <taxon>Chordata</taxon>
        <taxon>Craniata</taxon>
        <taxon>Vertebrata</taxon>
        <taxon>Euteleostomi</taxon>
        <taxon>Actinopterygii</taxon>
        <taxon>Neopterygii</taxon>
        <taxon>Teleostei</taxon>
        <taxon>Neoteleostei</taxon>
        <taxon>Acanthomorphata</taxon>
        <taxon>Eupercaria</taxon>
        <taxon>Perciformes</taxon>
        <taxon>Cottioidei</taxon>
        <taxon>Gasterosteales</taxon>
        <taxon>Gasterosteidae</taxon>
        <taxon>Gasterosteus</taxon>
    </lineage>
</organism>
<comment type="similarity">
    <text evidence="2">Belongs to the CD3Z/FCER1G family.</text>
</comment>
<evidence type="ECO:0000256" key="8">
    <source>
        <dbReference type="ARBA" id="ARBA00022737"/>
    </source>
</evidence>
<dbReference type="InterPro" id="IPR003110">
    <property type="entry name" value="Phos_immunorcpt_sig_ITAM"/>
</dbReference>
<proteinExistence type="inferred from homology"/>
<dbReference type="InterPro" id="IPR021663">
    <property type="entry name" value="CD3_zeta/IgE_Fc_rcpt_gamma"/>
</dbReference>
<dbReference type="GO" id="GO:0007166">
    <property type="term" value="P:cell surface receptor signaling pathway"/>
    <property type="evidence" value="ECO:0007669"/>
    <property type="project" value="InterPro"/>
</dbReference>
<evidence type="ECO:0000256" key="3">
    <source>
        <dbReference type="ARBA" id="ARBA00020448"/>
    </source>
</evidence>
<name>A0AAQ4Q1G7_GASAC</name>
<keyword evidence="6 17" id="KW-0812">Transmembrane</keyword>
<dbReference type="Gene3D" id="2.30.110.10">
    <property type="entry name" value="Electron Transport, Fmn-binding Protein, Chain A"/>
    <property type="match status" value="1"/>
</dbReference>
<evidence type="ECO:0000256" key="7">
    <source>
        <dbReference type="ARBA" id="ARBA00022729"/>
    </source>
</evidence>
<dbReference type="PANTHER" id="PTHR10035:SF2">
    <property type="entry name" value="T-CELL SURFACE GLYCOPROTEIN CD3 ZETA CHAIN"/>
    <property type="match status" value="1"/>
</dbReference>
<keyword evidence="21" id="KW-1185">Reference proteome</keyword>
<keyword evidence="4" id="KW-1003">Cell membrane</keyword>
<evidence type="ECO:0000259" key="19">
    <source>
        <dbReference type="Pfam" id="PF13883"/>
    </source>
</evidence>
<evidence type="ECO:0000256" key="6">
    <source>
        <dbReference type="ARBA" id="ARBA00022692"/>
    </source>
</evidence>
<keyword evidence="10 17" id="KW-1133">Transmembrane helix</keyword>
<keyword evidence="11" id="KW-1064">Adaptive immunity</keyword>
<dbReference type="Ensembl" id="ENSGACT00000040692.1">
    <property type="protein sequence ID" value="ENSGACP00000044955.1"/>
    <property type="gene ID" value="ENSGACG00000026269.1"/>
</dbReference>
<evidence type="ECO:0000256" key="18">
    <source>
        <dbReference type="SAM" id="SignalP"/>
    </source>
</evidence>
<evidence type="ECO:0000256" key="10">
    <source>
        <dbReference type="ARBA" id="ARBA00022989"/>
    </source>
</evidence>
<evidence type="ECO:0000256" key="5">
    <source>
        <dbReference type="ARBA" id="ARBA00022553"/>
    </source>
</evidence>
<dbReference type="InterPro" id="IPR055343">
    <property type="entry name" value="CREG_beta-barrel"/>
</dbReference>
<dbReference type="PROSITE" id="PS51055">
    <property type="entry name" value="ITAM_1"/>
    <property type="match status" value="1"/>
</dbReference>
<reference evidence="20 21" key="1">
    <citation type="journal article" date="2021" name="G3 (Bethesda)">
        <title>Improved contiguity of the threespine stickleback genome using long-read sequencing.</title>
        <authorList>
            <person name="Nath S."/>
            <person name="Shaw D.E."/>
            <person name="White M.A."/>
        </authorList>
    </citation>
    <scope>NUCLEOTIDE SEQUENCE [LARGE SCALE GENOMIC DNA]</scope>
    <source>
        <strain evidence="20 21">Lake Benthic</strain>
    </source>
</reference>
<keyword evidence="7 18" id="KW-0732">Signal</keyword>
<dbReference type="SUPFAM" id="SSF50475">
    <property type="entry name" value="FMN-binding split barrel"/>
    <property type="match status" value="1"/>
</dbReference>
<evidence type="ECO:0000256" key="17">
    <source>
        <dbReference type="SAM" id="Phobius"/>
    </source>
</evidence>
<evidence type="ECO:0000256" key="12">
    <source>
        <dbReference type="ARBA" id="ARBA00023136"/>
    </source>
</evidence>
<comment type="subcellular location">
    <subcellularLocation>
        <location evidence="1">Cell membrane</location>
        <topology evidence="1">Single-pass type I membrane protein</topology>
    </subcellularLocation>
</comment>
<keyword evidence="13" id="KW-0675">Receptor</keyword>
<feature type="compositionally biased region" description="Polar residues" evidence="16">
    <location>
        <begin position="280"/>
        <end position="289"/>
    </location>
</feature>
<reference evidence="20" key="2">
    <citation type="submission" date="2025-08" db="UniProtKB">
        <authorList>
            <consortium name="Ensembl"/>
        </authorList>
    </citation>
    <scope>IDENTIFICATION</scope>
</reference>
<feature type="chain" id="PRO_5043056513" description="T-cell surface glycoprotein CD3 zeta chain" evidence="18">
    <location>
        <begin position="22"/>
        <end position="289"/>
    </location>
</feature>
<dbReference type="GO" id="GO:0004888">
    <property type="term" value="F:transmembrane signaling receptor activity"/>
    <property type="evidence" value="ECO:0007669"/>
    <property type="project" value="InterPro"/>
</dbReference>
<evidence type="ECO:0000256" key="9">
    <source>
        <dbReference type="ARBA" id="ARBA00022859"/>
    </source>
</evidence>
<dbReference type="GeneTree" id="ENSGT00940000158209"/>
<evidence type="ECO:0000256" key="4">
    <source>
        <dbReference type="ARBA" id="ARBA00022475"/>
    </source>
</evidence>
<feature type="region of interest" description="Disordered" evidence="16">
    <location>
        <begin position="211"/>
        <end position="289"/>
    </location>
</feature>
<feature type="compositionally biased region" description="Basic and acidic residues" evidence="16">
    <location>
        <begin position="243"/>
        <end position="265"/>
    </location>
</feature>
<feature type="transmembrane region" description="Helical" evidence="17">
    <location>
        <begin position="151"/>
        <end position="172"/>
    </location>
</feature>
<evidence type="ECO:0000256" key="2">
    <source>
        <dbReference type="ARBA" id="ARBA00007280"/>
    </source>
</evidence>
<dbReference type="InterPro" id="IPR012349">
    <property type="entry name" value="Split_barrel_FMN-bd"/>
</dbReference>
<comment type="function">
    <text evidence="15">Part of the TCR-CD3 complex present on T-lymphocyte cell surface that plays an essential role in adaptive immune response. When antigen presenting cells (APCs) activate T-cell receptor (TCR), TCR-mediated signals are transmitted across the cell membrane by the CD3 chains CD3D, CD3E, CD3G and CD3Z. All CD3 chains contain immunoreceptor tyrosine-based activation motifs (ITAMs) in their cytoplasmic domain. Upon TCR engagement, these motifs become phosphorylated by Src family protein tyrosine kinases LCK and FYN, resulting in the activation of downstream signaling pathways. CD3Z ITAMs phosphorylation creates multiple docking sites for the protein kinase ZAP70 leading to ZAP70 phosphorylation and its conversion into a catalytically active enzyme. Plays an important role in intrathymic T-cell differentiation. Additionally, participates in the activity-dependent synapse formation of retinal ganglion cells (RGCs) in both the retina and dorsal lateral geniculate nucleus (dLGN).</text>
</comment>
<dbReference type="Pfam" id="PF11628">
    <property type="entry name" value="TCR_zetazeta"/>
    <property type="match status" value="1"/>
</dbReference>
<feature type="transmembrane region" description="Helical" evidence="17">
    <location>
        <begin position="178"/>
        <end position="197"/>
    </location>
</feature>
<dbReference type="Proteomes" id="UP000007635">
    <property type="component" value="Chromosome I"/>
</dbReference>
<evidence type="ECO:0000256" key="16">
    <source>
        <dbReference type="SAM" id="MobiDB-lite"/>
    </source>
</evidence>
<evidence type="ECO:0000256" key="11">
    <source>
        <dbReference type="ARBA" id="ARBA00023130"/>
    </source>
</evidence>
<accession>A0AAQ4Q1G7</accession>
<feature type="compositionally biased region" description="Polar residues" evidence="16">
    <location>
        <begin position="221"/>
        <end position="242"/>
    </location>
</feature>
<dbReference type="GO" id="GO:0098797">
    <property type="term" value="C:plasma membrane protein complex"/>
    <property type="evidence" value="ECO:0007669"/>
    <property type="project" value="UniProtKB-ARBA"/>
</dbReference>
<keyword evidence="8" id="KW-0677">Repeat</keyword>
<dbReference type="GO" id="GO:0002250">
    <property type="term" value="P:adaptive immune response"/>
    <property type="evidence" value="ECO:0007669"/>
    <property type="project" value="UniProtKB-KW"/>
</dbReference>
<feature type="signal peptide" evidence="18">
    <location>
        <begin position="1"/>
        <end position="21"/>
    </location>
</feature>